<name>A0A1C6I5M1_9FIRM</name>
<evidence type="ECO:0000313" key="1">
    <source>
        <dbReference type="EMBL" id="SCJ65412.1"/>
    </source>
</evidence>
<dbReference type="AlphaFoldDB" id="A0A1C6I5M1"/>
<protein>
    <submittedName>
        <fullName evidence="1">Uncharacterized protein</fullName>
    </submittedName>
</protein>
<organism evidence="1">
    <name type="scientific">uncultured Anaerotruncus sp</name>
    <dbReference type="NCBI Taxonomy" id="905011"/>
    <lineage>
        <taxon>Bacteria</taxon>
        <taxon>Bacillati</taxon>
        <taxon>Bacillota</taxon>
        <taxon>Clostridia</taxon>
        <taxon>Eubacteriales</taxon>
        <taxon>Oscillospiraceae</taxon>
        <taxon>Anaerotruncus</taxon>
        <taxon>environmental samples</taxon>
    </lineage>
</organism>
<dbReference type="EMBL" id="FMHG01000001">
    <property type="protein sequence ID" value="SCJ65412.1"/>
    <property type="molecule type" value="Genomic_DNA"/>
</dbReference>
<proteinExistence type="predicted"/>
<sequence length="70" mass="7785">MTRSTGRGAVPIINCNDTACFGENHRWELKQLRRSVQQQVVACIDNDETAAVIAALVHPRYLLIFTSVEG</sequence>
<accession>A0A1C6I5M1</accession>
<dbReference type="InterPro" id="IPR036393">
    <property type="entry name" value="AceGlu_kinase-like_sf"/>
</dbReference>
<dbReference type="SUPFAM" id="SSF53633">
    <property type="entry name" value="Carbamate kinase-like"/>
    <property type="match status" value="1"/>
</dbReference>
<dbReference type="Gene3D" id="3.40.1160.10">
    <property type="entry name" value="Acetylglutamate kinase-like"/>
    <property type="match status" value="1"/>
</dbReference>
<gene>
    <name evidence="1" type="ORF">SAMEA3545359_01273</name>
</gene>
<reference evidence="1" key="1">
    <citation type="submission" date="2015-09" db="EMBL/GenBank/DDBJ databases">
        <authorList>
            <consortium name="Pathogen Informatics"/>
        </authorList>
    </citation>
    <scope>NUCLEOTIDE SEQUENCE</scope>
    <source>
        <strain evidence="1">2789STDY5834896</strain>
    </source>
</reference>